<gene>
    <name evidence="2" type="ORF">E5676_scaffold205G00100</name>
    <name evidence="1" type="ORF">E6C27_scaffold288G00750</name>
</gene>
<dbReference type="PANTHER" id="PTHR11439">
    <property type="entry name" value="GAG-POL-RELATED RETROTRANSPOSON"/>
    <property type="match status" value="1"/>
</dbReference>
<dbReference type="EMBL" id="SSTD01003946">
    <property type="protein sequence ID" value="TYK24251.1"/>
    <property type="molecule type" value="Genomic_DNA"/>
</dbReference>
<evidence type="ECO:0000313" key="1">
    <source>
        <dbReference type="EMBL" id="KAA0056569.1"/>
    </source>
</evidence>
<evidence type="ECO:0000313" key="4">
    <source>
        <dbReference type="Proteomes" id="UP000321947"/>
    </source>
</evidence>
<dbReference type="AlphaFoldDB" id="A0A5A7USS2"/>
<accession>A0A5A7USS2</accession>
<comment type="caution">
    <text evidence="1">The sequence shown here is derived from an EMBL/GenBank/DDBJ whole genome shotgun (WGS) entry which is preliminary data.</text>
</comment>
<proteinExistence type="predicted"/>
<dbReference type="Proteomes" id="UP000321393">
    <property type="component" value="Unassembled WGS sequence"/>
</dbReference>
<evidence type="ECO:0000313" key="3">
    <source>
        <dbReference type="Proteomes" id="UP000321393"/>
    </source>
</evidence>
<dbReference type="CDD" id="cd09272">
    <property type="entry name" value="RNase_HI_RT_Ty1"/>
    <property type="match status" value="1"/>
</dbReference>
<protein>
    <submittedName>
        <fullName evidence="1 2">Mitochondrial protein</fullName>
    </submittedName>
</protein>
<dbReference type="EMBL" id="SSTE01007373">
    <property type="protein sequence ID" value="KAA0056569.1"/>
    <property type="molecule type" value="Genomic_DNA"/>
</dbReference>
<organism evidence="1 3">
    <name type="scientific">Cucumis melo var. makuwa</name>
    <name type="common">Oriental melon</name>
    <dbReference type="NCBI Taxonomy" id="1194695"/>
    <lineage>
        <taxon>Eukaryota</taxon>
        <taxon>Viridiplantae</taxon>
        <taxon>Streptophyta</taxon>
        <taxon>Embryophyta</taxon>
        <taxon>Tracheophyta</taxon>
        <taxon>Spermatophyta</taxon>
        <taxon>Magnoliopsida</taxon>
        <taxon>eudicotyledons</taxon>
        <taxon>Gunneridae</taxon>
        <taxon>Pentapetalae</taxon>
        <taxon>rosids</taxon>
        <taxon>fabids</taxon>
        <taxon>Cucurbitales</taxon>
        <taxon>Cucurbitaceae</taxon>
        <taxon>Benincaseae</taxon>
        <taxon>Cucumis</taxon>
    </lineage>
</organism>
<dbReference type="Proteomes" id="UP000321947">
    <property type="component" value="Unassembled WGS sequence"/>
</dbReference>
<dbReference type="PANTHER" id="PTHR11439:SF461">
    <property type="entry name" value="OS10G0432200 PROTEIN"/>
    <property type="match status" value="1"/>
</dbReference>
<dbReference type="OrthoDB" id="414945at2759"/>
<reference evidence="3 4" key="1">
    <citation type="submission" date="2019-08" db="EMBL/GenBank/DDBJ databases">
        <title>Draft genome sequences of two oriental melons (Cucumis melo L. var makuwa).</title>
        <authorList>
            <person name="Kwon S.-Y."/>
        </authorList>
    </citation>
    <scope>NUCLEOTIDE SEQUENCE [LARGE SCALE GENOMIC DNA]</scope>
    <source>
        <strain evidence="4">cv. Chang Bougi</strain>
        <strain evidence="3">cv. SW 3</strain>
        <tissue evidence="1">Leaf</tissue>
    </source>
</reference>
<name>A0A5A7USS2_CUCMM</name>
<evidence type="ECO:0000313" key="2">
    <source>
        <dbReference type="EMBL" id="TYK24251.1"/>
    </source>
</evidence>
<sequence length="273" mass="30946">MNMCASVHHKVSLTLDKQEKSQVSRTFSSAFSRAFSIVSAKRFLNKVTRGGFSDAVHSFEKADEAFSMPWIASRKTTSGEAFPTRDQHTSEKSGKLLPTHFPRPIFDLRRQHFEMKDLKSLNYFLGLKVSCSSEGYLLSQAKYASNLLVRLGIIDSNTASTSLGPNAHLTPFDSVPLEDFMAAPQIIHFTVVLRNFRYIEETLRHGLLVLSDYSNADWVEDPTDQRSTIGYCFYLGDFLISWWSKKESVVSRFSTKSEYQALANAITKLLWLC</sequence>